<evidence type="ECO:0000256" key="14">
    <source>
        <dbReference type="SAM" id="Coils"/>
    </source>
</evidence>
<feature type="binding site" evidence="10 11">
    <location>
        <position position="565"/>
    </location>
    <ligand>
        <name>5-methyltetrahydropteroyltri-L-glutamate</name>
        <dbReference type="ChEBI" id="CHEBI:58207"/>
    </ligand>
</feature>
<feature type="domain" description="Cobalamin-independent methionine synthase MetE N-terminal" evidence="16">
    <location>
        <begin position="3"/>
        <end position="315"/>
    </location>
</feature>
<evidence type="ECO:0000256" key="9">
    <source>
        <dbReference type="ARBA" id="ARBA00023167"/>
    </source>
</evidence>
<dbReference type="EC" id="2.1.1.14" evidence="10"/>
<name>A0A388TBF3_TERA1</name>
<dbReference type="Proteomes" id="UP000269352">
    <property type="component" value="Unassembled WGS sequence"/>
</dbReference>
<feature type="binding site" evidence="11">
    <location>
        <position position="18"/>
    </location>
    <ligand>
        <name>5-methyltetrahydropteroyltri-L-glutamate</name>
        <dbReference type="ChEBI" id="CHEBI:58207"/>
    </ligand>
</feature>
<sequence>MQTTIVGYPRIGARRELKKYTEQYFRAEITQAELLLSAAKLREAQWLRQKEKGLDIIPVNDFSLYDNMLDMAFLLNVIPARYRELGLSALDTYFALARGHQKDGQDARALKMRKWFNTNYHYLVPEIEAGFKPNLQNNKLFEECAAAENLGLNYRPALIGPYTFLRFSLNKSAQSLDALADELAAAYSQIFSALAAYNCAYVQLDEPALALDLTADDIVLFERIYARLLAEKHGQKILLQTYFGDIRDIYTRVITLDFDAIGLDLVEGGQRNLELLEKYGFPAGKKLQAGLVNGKNIWRNDYQKSLVMLNRLAKILPQEQLVLSTSCSLLHVPYSVRYEQKLAEKYKQRLAFAEEKLEELSILKNLAINPDGDILRRNQEIILAGQNDPDFLNTQVREQARQSAAAEIVRQPDFAARQTAQQKTLKLPPLPTTTIGSFPQTPEVREWRKAYKQGELTAAEYKKHIKEKIKTVIARQEELGLDVLVHGEYERNDMVEYFGEHLQGFVFTENGWVQSYGTRGVKPPLIFGDVSRPAAFTVEWIKYAQSLTAKPVKGMLTGPVTILNWSFPREDIPLAEIACQIALAIQAEVLDLEKNGIKIIQIDEAALREKLPLRRADWQKDYLDWAVKAFRLTHYLARPETQIHTHMCYSEFEDIIETLKALDADVLTVEAARSNLTLLSALADYDKGIGPGVYDIHSPRVPSVEELADILRKMRARLDIAKLWVNPDCGLKTRAEKETLASLRNMVAAAAMLRQEN</sequence>
<feature type="binding site" evidence="12">
    <location>
        <position position="646"/>
    </location>
    <ligand>
        <name>Zn(2+)</name>
        <dbReference type="ChEBI" id="CHEBI:29105"/>
        <label>1</label>
        <note>catalytic</note>
    </ligand>
</feature>
<dbReference type="SUPFAM" id="SSF51726">
    <property type="entry name" value="UROD/MetE-like"/>
    <property type="match status" value="2"/>
</dbReference>
<dbReference type="GO" id="GO:0008270">
    <property type="term" value="F:zinc ion binding"/>
    <property type="evidence" value="ECO:0007669"/>
    <property type="project" value="InterPro"/>
</dbReference>
<feature type="binding site" evidence="11">
    <location>
        <position position="119"/>
    </location>
    <ligand>
        <name>5-methyltetrahydropteroyltri-L-glutamate</name>
        <dbReference type="ChEBI" id="CHEBI:58207"/>
    </ligand>
</feature>
<dbReference type="Gene3D" id="3.20.20.210">
    <property type="match status" value="2"/>
</dbReference>
<dbReference type="HAMAP" id="MF_00172">
    <property type="entry name" value="Meth_synth"/>
    <property type="match status" value="1"/>
</dbReference>
<protein>
    <recommendedName>
        <fullName evidence="10">5-methyltetrahydropteroyltriglutamate--homocysteine methyltransferase</fullName>
        <ecNumber evidence="10">2.1.1.14</ecNumber>
    </recommendedName>
    <alternativeName>
        <fullName evidence="10">Cobalamin-independent methionine synthase</fullName>
    </alternativeName>
    <alternativeName>
        <fullName evidence="10">Methionine synthase, vitamin-B12 independent isozyme</fullName>
    </alternativeName>
</protein>
<feature type="binding site" evidence="12">
    <location>
        <position position="670"/>
    </location>
    <ligand>
        <name>Zn(2+)</name>
        <dbReference type="ChEBI" id="CHEBI:29105"/>
        <label>1</label>
        <note>catalytic</note>
    </ligand>
</feature>
<comment type="caution">
    <text evidence="17">The sequence shown here is derived from an EMBL/GenBank/DDBJ whole genome shotgun (WGS) entry which is preliminary data.</text>
</comment>
<comment type="catalytic activity">
    <reaction evidence="10">
        <text>5-methyltetrahydropteroyltri-L-glutamate + L-homocysteine = tetrahydropteroyltri-L-glutamate + L-methionine</text>
        <dbReference type="Rhea" id="RHEA:21196"/>
        <dbReference type="ChEBI" id="CHEBI:57844"/>
        <dbReference type="ChEBI" id="CHEBI:58140"/>
        <dbReference type="ChEBI" id="CHEBI:58199"/>
        <dbReference type="ChEBI" id="CHEBI:58207"/>
        <dbReference type="EC" id="2.1.1.14"/>
    </reaction>
</comment>
<evidence type="ECO:0000313" key="17">
    <source>
        <dbReference type="EMBL" id="GBR73874.1"/>
    </source>
</evidence>
<dbReference type="InterPro" id="IPR002629">
    <property type="entry name" value="Met_Synth_C/arc"/>
</dbReference>
<dbReference type="NCBIfam" id="TIGR01371">
    <property type="entry name" value="met_syn_B12ind"/>
    <property type="match status" value="1"/>
</dbReference>
<feature type="binding site" evidence="10 11">
    <location>
        <position position="603"/>
    </location>
    <ligand>
        <name>L-methionine</name>
        <dbReference type="ChEBI" id="CHEBI:57844"/>
    </ligand>
</feature>
<evidence type="ECO:0000256" key="10">
    <source>
        <dbReference type="HAMAP-Rule" id="MF_00172"/>
    </source>
</evidence>
<evidence type="ECO:0000256" key="2">
    <source>
        <dbReference type="ARBA" id="ARBA00004681"/>
    </source>
</evidence>
<keyword evidence="6 10" id="KW-0808">Transferase</keyword>
<feature type="binding site" evidence="10">
    <location>
        <position position="488"/>
    </location>
    <ligand>
        <name>L-homocysteine</name>
        <dbReference type="ChEBI" id="CHEBI:58199"/>
    </ligand>
</feature>
<dbReference type="InterPro" id="IPR006276">
    <property type="entry name" value="Cobalamin-indep_Met_synthase"/>
</dbReference>
<dbReference type="AlphaFoldDB" id="A0A388TBF3"/>
<dbReference type="EMBL" id="BGZN01000023">
    <property type="protein sequence ID" value="GBR73874.1"/>
    <property type="molecule type" value="Genomic_DNA"/>
</dbReference>
<keyword evidence="7 10" id="KW-0479">Metal-binding</keyword>
<keyword evidence="14" id="KW-0175">Coiled coil</keyword>
<comment type="function">
    <text evidence="1 10">Catalyzes the transfer of a methyl group from 5-methyltetrahydrofolate to homocysteine resulting in methionine formation.</text>
</comment>
<feature type="binding site" evidence="10 11">
    <location>
        <begin position="435"/>
        <end position="437"/>
    </location>
    <ligand>
        <name>L-methionine</name>
        <dbReference type="ChEBI" id="CHEBI:57844"/>
    </ligand>
</feature>
<feature type="domain" description="Cobalamin-independent methionine synthase MetE C-terminal/archaeal" evidence="15">
    <location>
        <begin position="430"/>
        <end position="751"/>
    </location>
</feature>
<comment type="pathway">
    <text evidence="2 10">Amino-acid biosynthesis; L-methionine biosynthesis via de novo pathway; L-methionine from L-homocysteine (MetE route): step 1/1.</text>
</comment>
<comment type="caution">
    <text evidence="10">Lacks conserved residue(s) required for the propagation of feature annotation.</text>
</comment>
<evidence type="ECO:0000256" key="7">
    <source>
        <dbReference type="ARBA" id="ARBA00022723"/>
    </source>
</evidence>
<gene>
    <name evidence="10 17" type="primary">metE</name>
    <name evidence="17" type="ORF">NO1_1146</name>
</gene>
<evidence type="ECO:0000256" key="8">
    <source>
        <dbReference type="ARBA" id="ARBA00022833"/>
    </source>
</evidence>
<evidence type="ECO:0000256" key="13">
    <source>
        <dbReference type="PIRSR" id="PIRSR000382-3"/>
    </source>
</evidence>
<reference evidence="17 18" key="1">
    <citation type="journal article" date="2019" name="ISME J.">
        <title>Genome analyses of uncultured TG2/ZB3 bacteria in 'Margulisbacteria' specifically attached to ectosymbiotic spirochetes of protists in the termite gut.</title>
        <authorList>
            <person name="Utami Y.D."/>
            <person name="Kuwahara H."/>
            <person name="Igai K."/>
            <person name="Murakami T."/>
            <person name="Sugaya K."/>
            <person name="Morikawa T."/>
            <person name="Nagura Y."/>
            <person name="Yuki M."/>
            <person name="Deevong P."/>
            <person name="Inoue T."/>
            <person name="Kihara K."/>
            <person name="Lo N."/>
            <person name="Yamada A."/>
            <person name="Ohkuma M."/>
            <person name="Hongoh Y."/>
        </authorList>
    </citation>
    <scope>NUCLEOTIDE SEQUENCE [LARGE SCALE GENOMIC DNA]</scope>
    <source>
        <strain evidence="17">NkOx7-01</strain>
    </source>
</reference>
<dbReference type="InterPro" id="IPR013215">
    <property type="entry name" value="Cbl-indep_Met_Synth_N"/>
</dbReference>
<proteinExistence type="inferred from homology"/>
<dbReference type="GO" id="GO:0003871">
    <property type="term" value="F:5-methyltetrahydropteroyltriglutamate-homocysteine S-methyltransferase activity"/>
    <property type="evidence" value="ECO:0007669"/>
    <property type="project" value="UniProtKB-UniRule"/>
</dbReference>
<feature type="active site" description="Proton donor" evidence="10 13">
    <location>
        <position position="697"/>
    </location>
</feature>
<keyword evidence="18" id="KW-1185">Reference proteome</keyword>
<dbReference type="Pfam" id="PF08267">
    <property type="entry name" value="Meth_synt_1"/>
    <property type="match status" value="1"/>
</dbReference>
<evidence type="ECO:0000259" key="15">
    <source>
        <dbReference type="Pfam" id="PF01717"/>
    </source>
</evidence>
<keyword evidence="9 10" id="KW-0486">Methionine biosynthesis</keyword>
<feature type="binding site" evidence="10">
    <location>
        <position position="648"/>
    </location>
    <ligand>
        <name>Zn(2+)</name>
        <dbReference type="ChEBI" id="CHEBI:29105"/>
        <note>catalytic</note>
    </ligand>
</feature>
<feature type="binding site" evidence="10">
    <location>
        <position position="670"/>
    </location>
    <ligand>
        <name>Zn(2+)</name>
        <dbReference type="ChEBI" id="CHEBI:29105"/>
        <note>catalytic</note>
    </ligand>
</feature>
<dbReference type="PANTHER" id="PTHR30519">
    <property type="entry name" value="5-METHYLTETRAHYDROPTEROYLTRIGLUTAMATE--HOMOCYSTEINE METHYLTRANSFERASE"/>
    <property type="match status" value="1"/>
</dbReference>
<accession>A0A388TBF3</accession>
<dbReference type="PIRSF" id="PIRSF000382">
    <property type="entry name" value="MeTrfase_B12_ind"/>
    <property type="match status" value="1"/>
</dbReference>
<dbReference type="GO" id="GO:0009086">
    <property type="term" value="P:methionine biosynthetic process"/>
    <property type="evidence" value="ECO:0007669"/>
    <property type="project" value="UniProtKB-UniRule"/>
</dbReference>
<comment type="similarity">
    <text evidence="3 10">Belongs to the vitamin-B12 independent methionine synthase family.</text>
</comment>
<dbReference type="UniPathway" id="UPA00051">
    <property type="reaction ID" value="UER00082"/>
</dbReference>
<feature type="binding site" evidence="12">
    <location>
        <position position="729"/>
    </location>
    <ligand>
        <name>Zn(2+)</name>
        <dbReference type="ChEBI" id="CHEBI:29105"/>
        <label>1</label>
        <note>catalytic</note>
    </ligand>
</feature>
<keyword evidence="4 10" id="KW-0489">Methyltransferase</keyword>
<feature type="binding site" evidence="10 11">
    <location>
        <position position="488"/>
    </location>
    <ligand>
        <name>L-methionine</name>
        <dbReference type="ChEBI" id="CHEBI:57844"/>
    </ligand>
</feature>
<evidence type="ECO:0000256" key="12">
    <source>
        <dbReference type="PIRSR" id="PIRSR000382-2"/>
    </source>
</evidence>
<dbReference type="CDD" id="cd03312">
    <property type="entry name" value="CIMS_N_terminal_like"/>
    <property type="match status" value="1"/>
</dbReference>
<evidence type="ECO:0000259" key="16">
    <source>
        <dbReference type="Pfam" id="PF08267"/>
    </source>
</evidence>
<keyword evidence="8 10" id="KW-0862">Zinc</keyword>
<comment type="cofactor">
    <cofactor evidence="10">
        <name>Zn(2+)</name>
        <dbReference type="ChEBI" id="CHEBI:29105"/>
    </cofactor>
    <text evidence="10">Binds 1 zinc ion per subunit.</text>
</comment>
<dbReference type="NCBIfam" id="NF003556">
    <property type="entry name" value="PRK05222.1"/>
    <property type="match status" value="1"/>
</dbReference>
<feature type="binding site" evidence="10">
    <location>
        <position position="114"/>
    </location>
    <ligand>
        <name>5-methyltetrahydropteroyltri-L-glutamate</name>
        <dbReference type="ChEBI" id="CHEBI:58207"/>
    </ligand>
</feature>
<keyword evidence="10" id="KW-0677">Repeat</keyword>
<feature type="binding site" evidence="10">
    <location>
        <position position="729"/>
    </location>
    <ligand>
        <name>Zn(2+)</name>
        <dbReference type="ChEBI" id="CHEBI:29105"/>
        <note>catalytic</note>
    </ligand>
</feature>
<feature type="binding site" evidence="12">
    <location>
        <position position="648"/>
    </location>
    <ligand>
        <name>Zn(2+)</name>
        <dbReference type="ChEBI" id="CHEBI:29105"/>
        <label>1</label>
        <note>catalytic</note>
    </ligand>
</feature>
<evidence type="ECO:0000256" key="11">
    <source>
        <dbReference type="PIRSR" id="PIRSR000382-1"/>
    </source>
</evidence>
<feature type="binding site" evidence="10 11">
    <location>
        <position position="603"/>
    </location>
    <ligand>
        <name>L-homocysteine</name>
        <dbReference type="ChEBI" id="CHEBI:58199"/>
    </ligand>
</feature>
<evidence type="ECO:0000256" key="3">
    <source>
        <dbReference type="ARBA" id="ARBA00009553"/>
    </source>
</evidence>
<dbReference type="CDD" id="cd03311">
    <property type="entry name" value="CIMS_C_terminal_like"/>
    <property type="match status" value="1"/>
</dbReference>
<evidence type="ECO:0000313" key="18">
    <source>
        <dbReference type="Proteomes" id="UP000269352"/>
    </source>
</evidence>
<feature type="binding site" evidence="10 11">
    <location>
        <begin position="435"/>
        <end position="437"/>
    </location>
    <ligand>
        <name>L-homocysteine</name>
        <dbReference type="ChEBI" id="CHEBI:58199"/>
    </ligand>
</feature>
<feature type="binding site" evidence="10">
    <location>
        <position position="646"/>
    </location>
    <ligand>
        <name>Zn(2+)</name>
        <dbReference type="ChEBI" id="CHEBI:29105"/>
        <note>catalytic</note>
    </ligand>
</feature>
<feature type="binding site" evidence="10">
    <location>
        <begin position="15"/>
        <end position="18"/>
    </location>
    <ligand>
        <name>5-methyltetrahydropteroyltri-L-glutamate</name>
        <dbReference type="ChEBI" id="CHEBI:58207"/>
    </ligand>
</feature>
<organism evidence="17 18">
    <name type="scientific">Termititenax aidoneus</name>
    <dbReference type="NCBI Taxonomy" id="2218524"/>
    <lineage>
        <taxon>Bacteria</taxon>
        <taxon>Bacillati</taxon>
        <taxon>Candidatus Margulisiibacteriota</taxon>
        <taxon>Candidatus Termititenacia</taxon>
        <taxon>Candidatus Termititenacales</taxon>
        <taxon>Candidatus Termititenacaceae</taxon>
        <taxon>Candidatus Termititenax</taxon>
    </lineage>
</organism>
<keyword evidence="5 10" id="KW-0028">Amino-acid biosynthesis</keyword>
<dbReference type="GO" id="GO:0032259">
    <property type="term" value="P:methylation"/>
    <property type="evidence" value="ECO:0007669"/>
    <property type="project" value="UniProtKB-KW"/>
</dbReference>
<comment type="cofactor">
    <cofactor evidence="12">
        <name>Zn(2+)</name>
        <dbReference type="ChEBI" id="CHEBI:29105"/>
    </cofactor>
    <text evidence="12">Binds 2 Zn(2+) ions per subunit.</text>
</comment>
<dbReference type="InterPro" id="IPR038071">
    <property type="entry name" value="UROD/MetE-like_sf"/>
</dbReference>
<evidence type="ECO:0000256" key="4">
    <source>
        <dbReference type="ARBA" id="ARBA00022603"/>
    </source>
</evidence>
<feature type="binding site" evidence="10">
    <location>
        <position position="609"/>
    </location>
    <ligand>
        <name>5-methyltetrahydropteroyltri-L-glutamate</name>
        <dbReference type="ChEBI" id="CHEBI:58207"/>
    </ligand>
</feature>
<evidence type="ECO:0000256" key="6">
    <source>
        <dbReference type="ARBA" id="ARBA00022679"/>
    </source>
</evidence>
<dbReference type="Pfam" id="PF01717">
    <property type="entry name" value="Meth_synt_2"/>
    <property type="match status" value="1"/>
</dbReference>
<evidence type="ECO:0000256" key="5">
    <source>
        <dbReference type="ARBA" id="ARBA00022605"/>
    </source>
</evidence>
<evidence type="ECO:0000256" key="1">
    <source>
        <dbReference type="ARBA" id="ARBA00002777"/>
    </source>
</evidence>
<feature type="coiled-coil region" evidence="14">
    <location>
        <begin position="336"/>
        <end position="363"/>
    </location>
</feature>